<evidence type="ECO:0000313" key="4">
    <source>
        <dbReference type="EMBL" id="SDM97971.1"/>
    </source>
</evidence>
<evidence type="ECO:0000313" key="5">
    <source>
        <dbReference type="Proteomes" id="UP000182347"/>
    </source>
</evidence>
<dbReference type="RefSeq" id="WP_074600867.1">
    <property type="nucleotide sequence ID" value="NZ_FNHF01000007.1"/>
</dbReference>
<organism evidence="4 5">
    <name type="scientific">Sediminibacillus halophilus</name>
    <dbReference type="NCBI Taxonomy" id="482461"/>
    <lineage>
        <taxon>Bacteria</taxon>
        <taxon>Bacillati</taxon>
        <taxon>Bacillota</taxon>
        <taxon>Bacilli</taxon>
        <taxon>Bacillales</taxon>
        <taxon>Bacillaceae</taxon>
        <taxon>Sediminibacillus</taxon>
    </lineage>
</organism>
<sequence length="169" mass="19219">MVRIRKAAIDEAEAIAKVSVDSWFSTYRGIIPEKILDKITYQQRSAAFKKRLVDPQHYIFVAETTDGQIVGFVNGGPERSGDYPYNGEIYSLYILDEYHHLQIGRKLVRAIAEQLQTDGCDSLLVWVLEENPAKGFYEHLGAKPVDRNYLAELEAFETALGWAEVDHLL</sequence>
<name>A0A1G9XNB1_9BACI</name>
<dbReference type="EMBL" id="FNHF01000007">
    <property type="protein sequence ID" value="SDM97971.1"/>
    <property type="molecule type" value="Genomic_DNA"/>
</dbReference>
<keyword evidence="2 4" id="KW-0012">Acyltransferase</keyword>
<dbReference type="InterPro" id="IPR016181">
    <property type="entry name" value="Acyl_CoA_acyltransferase"/>
</dbReference>
<dbReference type="AlphaFoldDB" id="A0A1G9XNB1"/>
<dbReference type="Pfam" id="PF00583">
    <property type="entry name" value="Acetyltransf_1"/>
    <property type="match status" value="1"/>
</dbReference>
<feature type="domain" description="N-acetyltransferase" evidence="3">
    <location>
        <begin position="2"/>
        <end position="163"/>
    </location>
</feature>
<keyword evidence="1 4" id="KW-0808">Transferase</keyword>
<dbReference type="STRING" id="482461.SAMN05216244_3887"/>
<keyword evidence="5" id="KW-1185">Reference proteome</keyword>
<gene>
    <name evidence="4" type="ORF">SAMN05216244_3887</name>
</gene>
<protein>
    <submittedName>
        <fullName evidence="4">L-amino acid N-acyltransferase YncA</fullName>
    </submittedName>
</protein>
<dbReference type="OrthoDB" id="5292888at2"/>
<evidence type="ECO:0000259" key="3">
    <source>
        <dbReference type="PROSITE" id="PS51186"/>
    </source>
</evidence>
<dbReference type="PANTHER" id="PTHR43877">
    <property type="entry name" value="AMINOALKYLPHOSPHONATE N-ACETYLTRANSFERASE-RELATED-RELATED"/>
    <property type="match status" value="1"/>
</dbReference>
<evidence type="ECO:0000256" key="2">
    <source>
        <dbReference type="ARBA" id="ARBA00023315"/>
    </source>
</evidence>
<dbReference type="CDD" id="cd04301">
    <property type="entry name" value="NAT_SF"/>
    <property type="match status" value="1"/>
</dbReference>
<dbReference type="GO" id="GO:0016747">
    <property type="term" value="F:acyltransferase activity, transferring groups other than amino-acyl groups"/>
    <property type="evidence" value="ECO:0007669"/>
    <property type="project" value="InterPro"/>
</dbReference>
<accession>A0A1G9XNB1</accession>
<dbReference type="Gene3D" id="3.40.630.30">
    <property type="match status" value="1"/>
</dbReference>
<reference evidence="5" key="1">
    <citation type="submission" date="2016-10" db="EMBL/GenBank/DDBJ databases">
        <authorList>
            <person name="Varghese N."/>
            <person name="Submissions S."/>
        </authorList>
    </citation>
    <scope>NUCLEOTIDE SEQUENCE [LARGE SCALE GENOMIC DNA]</scope>
    <source>
        <strain evidence="5">CGMCC 1.6199</strain>
    </source>
</reference>
<proteinExistence type="predicted"/>
<dbReference type="Proteomes" id="UP000182347">
    <property type="component" value="Unassembled WGS sequence"/>
</dbReference>
<dbReference type="InterPro" id="IPR000182">
    <property type="entry name" value="GNAT_dom"/>
</dbReference>
<dbReference type="PROSITE" id="PS51186">
    <property type="entry name" value="GNAT"/>
    <property type="match status" value="1"/>
</dbReference>
<evidence type="ECO:0000256" key="1">
    <source>
        <dbReference type="ARBA" id="ARBA00022679"/>
    </source>
</evidence>
<dbReference type="PANTHER" id="PTHR43877:SF1">
    <property type="entry name" value="ACETYLTRANSFERASE"/>
    <property type="match status" value="1"/>
</dbReference>
<dbReference type="InterPro" id="IPR050832">
    <property type="entry name" value="Bact_Acetyltransf"/>
</dbReference>
<dbReference type="SUPFAM" id="SSF55729">
    <property type="entry name" value="Acyl-CoA N-acyltransferases (Nat)"/>
    <property type="match status" value="1"/>
</dbReference>